<reference evidence="8" key="1">
    <citation type="journal article" date="1992" name="Cell">
        <title>A two-component regulatory system for self/non-self recognition in Ustilago maydis.</title>
        <authorList>
            <person name="Gillissen B."/>
            <person name="Bergemann J."/>
            <person name="Sandmann C."/>
            <person name="Schroeer B."/>
            <person name="Bolker M."/>
            <person name="Kahmann R."/>
        </authorList>
    </citation>
    <scope>NUCLEOTIDE SEQUENCE</scope>
    <source>
        <strain evidence="8">FB2</strain>
    </source>
</reference>
<dbReference type="CDD" id="cd00086">
    <property type="entry name" value="homeodomain"/>
    <property type="match status" value="1"/>
</dbReference>
<protein>
    <submittedName>
        <fullName evidence="8">BW2 protein</fullName>
    </submittedName>
</protein>
<feature type="compositionally biased region" description="Polar residues" evidence="6">
    <location>
        <begin position="484"/>
        <end position="499"/>
    </location>
</feature>
<dbReference type="EMBL" id="M84182">
    <property type="protein sequence ID" value="AAA34221.1"/>
    <property type="molecule type" value="Genomic_DNA"/>
</dbReference>
<dbReference type="PANTHER" id="PTHR24326:SF606">
    <property type="entry name" value="HOMEOBOX-LEUCINE ZIPPER PROTEIN ATHB-54"/>
    <property type="match status" value="1"/>
</dbReference>
<dbReference type="VEuPathDB" id="FungiDB:UMAG_00578"/>
<feature type="domain" description="Homeobox" evidence="7">
    <location>
        <begin position="144"/>
        <end position="193"/>
    </location>
</feature>
<keyword evidence="1" id="KW-0805">Transcription regulation</keyword>
<dbReference type="GO" id="GO:0003677">
    <property type="term" value="F:DNA binding"/>
    <property type="evidence" value="ECO:0007669"/>
    <property type="project" value="UniProtKB-UniRule"/>
</dbReference>
<comment type="subcellular location">
    <subcellularLocation>
        <location evidence="4 5">Nucleus</location>
    </subcellularLocation>
</comment>
<dbReference type="GO" id="GO:0003700">
    <property type="term" value="F:DNA-binding transcription factor activity"/>
    <property type="evidence" value="ECO:0007669"/>
    <property type="project" value="InterPro"/>
</dbReference>
<dbReference type="Pfam" id="PF00046">
    <property type="entry name" value="Homeodomain"/>
    <property type="match status" value="1"/>
</dbReference>
<dbReference type="PANTHER" id="PTHR24326">
    <property type="entry name" value="HOMEOBOX-LEUCINE ZIPPER PROTEIN"/>
    <property type="match status" value="1"/>
</dbReference>
<keyword evidence="4 5" id="KW-0238">DNA-binding</keyword>
<organism evidence="8">
    <name type="scientific">Mycosarcoma maydis</name>
    <name type="common">Corn smut fungus</name>
    <name type="synonym">Ustilago maydis</name>
    <dbReference type="NCBI Taxonomy" id="5270"/>
    <lineage>
        <taxon>Eukaryota</taxon>
        <taxon>Fungi</taxon>
        <taxon>Dikarya</taxon>
        <taxon>Basidiomycota</taxon>
        <taxon>Ustilaginomycotina</taxon>
        <taxon>Ustilaginomycetes</taxon>
        <taxon>Ustilaginales</taxon>
        <taxon>Ustilaginaceae</taxon>
        <taxon>Mycosarcoma</taxon>
    </lineage>
</organism>
<keyword evidence="4 5" id="KW-0371">Homeobox</keyword>
<evidence type="ECO:0000256" key="5">
    <source>
        <dbReference type="RuleBase" id="RU000682"/>
    </source>
</evidence>
<dbReference type="SMART" id="SM00389">
    <property type="entry name" value="HOX"/>
    <property type="match status" value="1"/>
</dbReference>
<evidence type="ECO:0000259" key="7">
    <source>
        <dbReference type="PROSITE" id="PS50071"/>
    </source>
</evidence>
<feature type="DNA-binding region" description="Homeobox" evidence="4">
    <location>
        <begin position="146"/>
        <end position="194"/>
    </location>
</feature>
<dbReference type="InterPro" id="IPR009057">
    <property type="entry name" value="Homeodomain-like_sf"/>
</dbReference>
<feature type="region of interest" description="Disordered" evidence="6">
    <location>
        <begin position="115"/>
        <end position="142"/>
    </location>
</feature>
<dbReference type="GO" id="GO:0005634">
    <property type="term" value="C:nucleus"/>
    <property type="evidence" value="ECO:0007669"/>
    <property type="project" value="UniProtKB-SubCell"/>
</dbReference>
<evidence type="ECO:0000313" key="8">
    <source>
        <dbReference type="EMBL" id="AAA34221.1"/>
    </source>
</evidence>
<feature type="compositionally biased region" description="Polar residues" evidence="6">
    <location>
        <begin position="197"/>
        <end position="207"/>
    </location>
</feature>
<sequence length="626" mass="68634">MLPPLPRISQTAPRPTRFFPLSLESPNQLTLSHELSGHGVNGSYHEALIKLFLGHLNELHIGCQAQYERVFAIWQQENLYEEAYDQAFRNLLKHVFSTRSRKMWYMLLKEASKYTQRGSSPPEPHDDDVSYEGAPLKTGRGHDSEAVRILEQAFKHSPNITPAEKFRLSEVTGLKPKQVTIWFQNRRNRKGKKNLNVEPTESTQPDLSPSRHESPPPSSPSRDFTLSEKKRKSYGVLGRSSPDCTDPDSDSPSSSLKKPRVSSVCSKLSDGSSSSYEYNCVFTQWGSPSSRSTSSSSESSGLSDFESPRRPCNIFDYMRPRAMDGKAVAAMPRLTISAPPHPHCATASGQKSPFLYELQDSTFFDGTRLDLSGLQLNLGGFADDKDFRESVQIALSMSSSEQGSSRSASSSSWDSTQATTDDDGWVDEEDFDTGYAAACDTKPIDRTLSGQASFTPPDHWNSNTAPGQASRQEIFQAPCVSGSHPANHSQTSADENPSISIPFSQSALFDSDSFGLDQLFESASIPAHLPSTLSHSQQQGFGQMPFVDPNMQSFEEIEQDLDLDMTDIQEFLGGEIFASSLPGSQQSNGCVGSADANVQGSSGGACMGEGILHMDFDPYSNSFSLA</sequence>
<feature type="compositionally biased region" description="Polar residues" evidence="6">
    <location>
        <begin position="263"/>
        <end position="274"/>
    </location>
</feature>
<feature type="compositionally biased region" description="Low complexity" evidence="6">
    <location>
        <begin position="397"/>
        <end position="415"/>
    </location>
</feature>
<evidence type="ECO:0000256" key="4">
    <source>
        <dbReference type="PROSITE-ProRule" id="PRU00108"/>
    </source>
</evidence>
<dbReference type="InterPro" id="IPR045224">
    <property type="entry name" value="HDZip_class_I_plant"/>
</dbReference>
<keyword evidence="4 5" id="KW-0539">Nucleus</keyword>
<feature type="compositionally biased region" description="Low complexity" evidence="6">
    <location>
        <begin position="240"/>
        <end position="255"/>
    </location>
</feature>
<comment type="similarity">
    <text evidence="3">Belongs to the HD-ZIP homeobox family. Class I subfamily.</text>
</comment>
<feature type="region of interest" description="Disordered" evidence="6">
    <location>
        <begin position="286"/>
        <end position="307"/>
    </location>
</feature>
<dbReference type="Gene3D" id="1.10.10.60">
    <property type="entry name" value="Homeodomain-like"/>
    <property type="match status" value="1"/>
</dbReference>
<feature type="region of interest" description="Disordered" evidence="6">
    <location>
        <begin position="182"/>
        <end position="274"/>
    </location>
</feature>
<keyword evidence="2" id="KW-0804">Transcription</keyword>
<accession>Q99112</accession>
<gene>
    <name evidence="8" type="primary">bW2</name>
</gene>
<dbReference type="AlphaFoldDB" id="Q99112"/>
<evidence type="ECO:0000256" key="3">
    <source>
        <dbReference type="ARBA" id="ARBA00025748"/>
    </source>
</evidence>
<feature type="compositionally biased region" description="Low complexity" evidence="6">
    <location>
        <begin position="287"/>
        <end position="305"/>
    </location>
</feature>
<dbReference type="InterPro" id="IPR001356">
    <property type="entry name" value="HD"/>
</dbReference>
<dbReference type="SUPFAM" id="SSF46689">
    <property type="entry name" value="Homeodomain-like"/>
    <property type="match status" value="1"/>
</dbReference>
<dbReference type="PROSITE" id="PS50071">
    <property type="entry name" value="HOMEOBOX_2"/>
    <property type="match status" value="1"/>
</dbReference>
<evidence type="ECO:0000256" key="2">
    <source>
        <dbReference type="ARBA" id="ARBA00023163"/>
    </source>
</evidence>
<dbReference type="PIR" id="A42094">
    <property type="entry name" value="A42094"/>
</dbReference>
<name>Q99112_MYCMD</name>
<feature type="region of interest" description="Disordered" evidence="6">
    <location>
        <begin position="397"/>
        <end position="427"/>
    </location>
</feature>
<evidence type="ECO:0000256" key="6">
    <source>
        <dbReference type="SAM" id="MobiDB-lite"/>
    </source>
</evidence>
<feature type="compositionally biased region" description="Polar residues" evidence="6">
    <location>
        <begin position="448"/>
        <end position="473"/>
    </location>
</feature>
<feature type="region of interest" description="Disordered" evidence="6">
    <location>
        <begin position="447"/>
        <end position="499"/>
    </location>
</feature>
<proteinExistence type="inferred from homology"/>
<evidence type="ECO:0000256" key="1">
    <source>
        <dbReference type="ARBA" id="ARBA00023015"/>
    </source>
</evidence>